<evidence type="ECO:0000313" key="3">
    <source>
        <dbReference type="EMBL" id="MFC3812176.1"/>
    </source>
</evidence>
<dbReference type="Pfam" id="PF13884">
    <property type="entry name" value="Peptidase_S74"/>
    <property type="match status" value="1"/>
</dbReference>
<organism evidence="3 4">
    <name type="scientific">Lacihabitans lacunae</name>
    <dbReference type="NCBI Taxonomy" id="1028214"/>
    <lineage>
        <taxon>Bacteria</taxon>
        <taxon>Pseudomonadati</taxon>
        <taxon>Bacteroidota</taxon>
        <taxon>Cytophagia</taxon>
        <taxon>Cytophagales</taxon>
        <taxon>Leadbetterellaceae</taxon>
        <taxon>Lacihabitans</taxon>
    </lineage>
</organism>
<dbReference type="Proteomes" id="UP001595616">
    <property type="component" value="Unassembled WGS sequence"/>
</dbReference>
<gene>
    <name evidence="3" type="ORF">ACFOOI_16060</name>
</gene>
<dbReference type="EMBL" id="JBHRYQ010000001">
    <property type="protein sequence ID" value="MFC3812176.1"/>
    <property type="molecule type" value="Genomic_DNA"/>
</dbReference>
<dbReference type="InterPro" id="IPR030392">
    <property type="entry name" value="S74_ICA"/>
</dbReference>
<dbReference type="InterPro" id="IPR011049">
    <property type="entry name" value="Serralysin-like_metalloprot_C"/>
</dbReference>
<dbReference type="InterPro" id="IPR008640">
    <property type="entry name" value="Adhesin_Head_dom"/>
</dbReference>
<dbReference type="CDD" id="cd12820">
    <property type="entry name" value="LbR_YadA-like"/>
    <property type="match status" value="1"/>
</dbReference>
<feature type="coiled-coil region" evidence="1">
    <location>
        <begin position="501"/>
        <end position="539"/>
    </location>
</feature>
<sequence>MKTKLFLSTLIFILSTRYTYSQNTTLTPQGVMFPQMTTVQINAIVNPSVGTLVFNTTTNSFWYRKVSAWAELPQAGSTSNYWSLIGAAGNEIKNTNSGGFWTGGQYSFSYESNDQSHPPTAPESGAGTRFMWIPSRSAFRAGSLTDFRSADWDPNNIGLFSTALGLDVKASGVGSTAIGSYVSATGRTSTAIGANLLASGNASTALGSNNTASGDKSTAMGGNTEASGYYSTATGVGTVASGSVSHTMGEGTKASGATSLATGFYTKASGSQSLAAGYESVASGTNAVSFGNNTKAVGANSLAMGNNTIVYSNDAFAIGLFNFDPFFVSPLSVDRFLFTIGNGSSSNPRNCFEVRQTGTVQLNHYSPAQDNPERYGLRIKRDISNNNQFWTFSHPSNENLDLHYGASGAFKAYVRQSDGAWMQSSDIRLKEQITPVESILDKVALLKVSRYFYKTDTLHKSHQMGLIAQEVQPLFPEFITQNGQYFGVNYGGMSVVALKAIQELKTENEKMKIELQNHSNQFKELYNQLKAEIELVKKATITSLNN</sequence>
<comment type="caution">
    <text evidence="3">The sequence shown here is derived from an EMBL/GenBank/DDBJ whole genome shotgun (WGS) entry which is preliminary data.</text>
</comment>
<evidence type="ECO:0000256" key="1">
    <source>
        <dbReference type="SAM" id="Coils"/>
    </source>
</evidence>
<dbReference type="RefSeq" id="WP_379839043.1">
    <property type="nucleotide sequence ID" value="NZ_JBHRYQ010000001.1"/>
</dbReference>
<keyword evidence="4" id="KW-1185">Reference proteome</keyword>
<keyword evidence="1" id="KW-0175">Coiled coil</keyword>
<feature type="domain" description="Peptidase S74" evidence="2">
    <location>
        <begin position="425"/>
        <end position="515"/>
    </location>
</feature>
<dbReference type="Gene3D" id="2.150.10.10">
    <property type="entry name" value="Serralysin-like metalloprotease, C-terminal"/>
    <property type="match status" value="2"/>
</dbReference>
<dbReference type="SUPFAM" id="SSF101967">
    <property type="entry name" value="Adhesin YadA, collagen-binding domain"/>
    <property type="match status" value="2"/>
</dbReference>
<accession>A0ABV7YZ29</accession>
<evidence type="ECO:0000313" key="4">
    <source>
        <dbReference type="Proteomes" id="UP001595616"/>
    </source>
</evidence>
<protein>
    <submittedName>
        <fullName evidence="3">Tail fiber domain-containing protein</fullName>
    </submittedName>
</protein>
<reference evidence="4" key="1">
    <citation type="journal article" date="2019" name="Int. J. Syst. Evol. Microbiol.">
        <title>The Global Catalogue of Microorganisms (GCM) 10K type strain sequencing project: providing services to taxonomists for standard genome sequencing and annotation.</title>
        <authorList>
            <consortium name="The Broad Institute Genomics Platform"/>
            <consortium name="The Broad Institute Genome Sequencing Center for Infectious Disease"/>
            <person name="Wu L."/>
            <person name="Ma J."/>
        </authorList>
    </citation>
    <scope>NUCLEOTIDE SEQUENCE [LARGE SCALE GENOMIC DNA]</scope>
    <source>
        <strain evidence="4">CECT 7956</strain>
    </source>
</reference>
<dbReference type="Pfam" id="PF05658">
    <property type="entry name" value="YadA_head"/>
    <property type="match status" value="4"/>
</dbReference>
<evidence type="ECO:0000259" key="2">
    <source>
        <dbReference type="PROSITE" id="PS51688"/>
    </source>
</evidence>
<dbReference type="PROSITE" id="PS51688">
    <property type="entry name" value="ICA"/>
    <property type="match status" value="1"/>
</dbReference>
<name>A0ABV7YZ29_9BACT</name>
<proteinExistence type="predicted"/>